<name>A0A371X6D2_9HYPH</name>
<sequence length="107" mass="12512">MFETNSLDPMRLGRLNAALDKQYRFNGKVRSIRDHIVELAKDGPLDLSESDGMIDYSRSHFNRMSSQKEQDAYIARLKAKRYFYVNGWVVPKLVYDAIQRRTEQPAI</sequence>
<keyword evidence="2" id="KW-1185">Reference proteome</keyword>
<accession>A0A371X6D2</accession>
<proteinExistence type="predicted"/>
<gene>
    <name evidence="1" type="ORF">DY251_18525</name>
</gene>
<comment type="caution">
    <text evidence="1">The sequence shown here is derived from an EMBL/GenBank/DDBJ whole genome shotgun (WGS) entry which is preliminary data.</text>
</comment>
<evidence type="ECO:0000313" key="2">
    <source>
        <dbReference type="Proteomes" id="UP000262379"/>
    </source>
</evidence>
<organism evidence="1 2">
    <name type="scientific">Mesorhizobium denitrificans</name>
    <dbReference type="NCBI Taxonomy" id="2294114"/>
    <lineage>
        <taxon>Bacteria</taxon>
        <taxon>Pseudomonadati</taxon>
        <taxon>Pseudomonadota</taxon>
        <taxon>Alphaproteobacteria</taxon>
        <taxon>Hyphomicrobiales</taxon>
        <taxon>Phyllobacteriaceae</taxon>
        <taxon>Mesorhizobium</taxon>
    </lineage>
</organism>
<dbReference type="RefSeq" id="WP_116625407.1">
    <property type="nucleotide sequence ID" value="NZ_QURN01000017.1"/>
</dbReference>
<dbReference type="EMBL" id="QURN01000017">
    <property type="protein sequence ID" value="RFC64763.1"/>
    <property type="molecule type" value="Genomic_DNA"/>
</dbReference>
<dbReference type="AlphaFoldDB" id="A0A371X6D2"/>
<evidence type="ECO:0000313" key="1">
    <source>
        <dbReference type="EMBL" id="RFC64763.1"/>
    </source>
</evidence>
<protein>
    <submittedName>
        <fullName evidence="1">Uncharacterized protein</fullName>
    </submittedName>
</protein>
<dbReference type="Proteomes" id="UP000262379">
    <property type="component" value="Unassembled WGS sequence"/>
</dbReference>
<reference evidence="1" key="1">
    <citation type="submission" date="2018-08" db="EMBL/GenBank/DDBJ databases">
        <authorList>
            <person name="Ferrada E.E."/>
            <person name="Latorre B.A."/>
        </authorList>
    </citation>
    <scope>NUCLEOTIDE SEQUENCE [LARGE SCALE GENOMIC DNA]</scope>
    <source>
        <strain evidence="1">LA-28</strain>
    </source>
</reference>